<dbReference type="PANTHER" id="PTHR43344">
    <property type="entry name" value="PHOSPHOSERINE PHOSPHATASE"/>
    <property type="match status" value="1"/>
</dbReference>
<organism evidence="13 14">
    <name type="scientific">Daphnia sinensis</name>
    <dbReference type="NCBI Taxonomy" id="1820382"/>
    <lineage>
        <taxon>Eukaryota</taxon>
        <taxon>Metazoa</taxon>
        <taxon>Ecdysozoa</taxon>
        <taxon>Arthropoda</taxon>
        <taxon>Crustacea</taxon>
        <taxon>Branchiopoda</taxon>
        <taxon>Diplostraca</taxon>
        <taxon>Cladocera</taxon>
        <taxon>Anomopoda</taxon>
        <taxon>Daphniidae</taxon>
        <taxon>Daphnia</taxon>
        <taxon>Daphnia similis group</taxon>
    </lineage>
</organism>
<evidence type="ECO:0000256" key="1">
    <source>
        <dbReference type="ARBA" id="ARBA00001946"/>
    </source>
</evidence>
<dbReference type="GO" id="GO:0006564">
    <property type="term" value="P:L-serine biosynthetic process"/>
    <property type="evidence" value="ECO:0007669"/>
    <property type="project" value="UniProtKB-KW"/>
</dbReference>
<dbReference type="CDD" id="cd04309">
    <property type="entry name" value="HAD_PSP_eu"/>
    <property type="match status" value="1"/>
</dbReference>
<dbReference type="AlphaFoldDB" id="A0AAD5PVG8"/>
<evidence type="ECO:0000256" key="10">
    <source>
        <dbReference type="ARBA" id="ARBA00023299"/>
    </source>
</evidence>
<evidence type="ECO:0000256" key="8">
    <source>
        <dbReference type="ARBA" id="ARBA00022801"/>
    </source>
</evidence>
<evidence type="ECO:0000313" key="13">
    <source>
        <dbReference type="EMBL" id="KAI9560732.1"/>
    </source>
</evidence>
<name>A0AAD5PVG8_9CRUS</name>
<dbReference type="FunFam" id="3.40.50.1000:FF:000077">
    <property type="entry name" value="Phosphoserine phosphatase, chloroplastic"/>
    <property type="match status" value="1"/>
</dbReference>
<dbReference type="NCBIfam" id="TIGR00338">
    <property type="entry name" value="serB"/>
    <property type="match status" value="1"/>
</dbReference>
<evidence type="ECO:0000256" key="3">
    <source>
        <dbReference type="ARBA" id="ARBA00009184"/>
    </source>
</evidence>
<comment type="pathway">
    <text evidence="2">Amino-acid biosynthesis; L-serine biosynthesis; L-serine from 3-phospho-D-glycerate: step 3/3.</text>
</comment>
<keyword evidence="9" id="KW-0460">Magnesium</keyword>
<dbReference type="InterPro" id="IPR004469">
    <property type="entry name" value="PSP"/>
</dbReference>
<dbReference type="Gene3D" id="1.10.150.210">
    <property type="entry name" value="Phosphoserine phosphatase, domain 2"/>
    <property type="match status" value="1"/>
</dbReference>
<keyword evidence="10" id="KW-0718">Serine biosynthesis</keyword>
<dbReference type="Pfam" id="PF00702">
    <property type="entry name" value="Hydrolase"/>
    <property type="match status" value="1"/>
</dbReference>
<dbReference type="InterPro" id="IPR023214">
    <property type="entry name" value="HAD_sf"/>
</dbReference>
<comment type="similarity">
    <text evidence="3">Belongs to the HAD-like hydrolase superfamily. SerB family.</text>
</comment>
<feature type="active site" description="Nucleophile" evidence="12">
    <location>
        <position position="17"/>
    </location>
</feature>
<dbReference type="PANTHER" id="PTHR43344:SF2">
    <property type="entry name" value="PHOSPHOSERINE PHOSPHATASE"/>
    <property type="match status" value="1"/>
</dbReference>
<sequence length="221" mass="24722">MTAVIELLKKADAVCFDVDSTVCIGEGIDDLAFRCGKEEQVKELTCLAMCGNLDFRESLKLRLNIIQPHHHHVRKLAEEQPLKITPHVQNLINTLHFLNKKPYLISGGFDTLILPVAQELGIPKENVYANRLKFYYDGSYAGFDEDQPTSRSGGKNIVIQTIREKFDHSIIIMIGDGITDMEACPPADAFIGFGGNVVREVVKANTSWFVTDFQDLIKVLV</sequence>
<evidence type="ECO:0000256" key="12">
    <source>
        <dbReference type="PIRSR" id="PIRSR604469-1"/>
    </source>
</evidence>
<evidence type="ECO:0000256" key="9">
    <source>
        <dbReference type="ARBA" id="ARBA00022842"/>
    </source>
</evidence>
<dbReference type="GO" id="GO:0005737">
    <property type="term" value="C:cytoplasm"/>
    <property type="evidence" value="ECO:0007669"/>
    <property type="project" value="TreeGrafter"/>
</dbReference>
<dbReference type="NCBIfam" id="TIGR01488">
    <property type="entry name" value="HAD-SF-IB"/>
    <property type="match status" value="1"/>
</dbReference>
<accession>A0AAD5PVG8</accession>
<keyword evidence="6" id="KW-0028">Amino-acid biosynthesis</keyword>
<evidence type="ECO:0000256" key="5">
    <source>
        <dbReference type="ARBA" id="ARBA00015196"/>
    </source>
</evidence>
<dbReference type="InterPro" id="IPR036412">
    <property type="entry name" value="HAD-like_sf"/>
</dbReference>
<comment type="caution">
    <text evidence="13">The sequence shown here is derived from an EMBL/GenBank/DDBJ whole genome shotgun (WGS) entry which is preliminary data.</text>
</comment>
<evidence type="ECO:0000313" key="14">
    <source>
        <dbReference type="Proteomes" id="UP000820818"/>
    </source>
</evidence>
<gene>
    <name evidence="13" type="ORF">GHT06_011684</name>
</gene>
<keyword evidence="7" id="KW-0479">Metal-binding</keyword>
<proteinExistence type="inferred from homology"/>
<evidence type="ECO:0000256" key="6">
    <source>
        <dbReference type="ARBA" id="ARBA00022605"/>
    </source>
</evidence>
<dbReference type="Proteomes" id="UP000820818">
    <property type="component" value="Linkage Group LG3"/>
</dbReference>
<evidence type="ECO:0000256" key="4">
    <source>
        <dbReference type="ARBA" id="ARBA00012640"/>
    </source>
</evidence>
<dbReference type="SUPFAM" id="SSF56784">
    <property type="entry name" value="HAD-like"/>
    <property type="match status" value="1"/>
</dbReference>
<evidence type="ECO:0000256" key="11">
    <source>
        <dbReference type="ARBA" id="ARBA00031693"/>
    </source>
</evidence>
<reference evidence="13 14" key="1">
    <citation type="submission" date="2022-05" db="EMBL/GenBank/DDBJ databases">
        <title>A multi-omics perspective on studying reproductive biology in Daphnia sinensis.</title>
        <authorList>
            <person name="Jia J."/>
        </authorList>
    </citation>
    <scope>NUCLEOTIDE SEQUENCE [LARGE SCALE GENOMIC DNA]</scope>
    <source>
        <strain evidence="13 14">WSL</strain>
    </source>
</reference>
<protein>
    <recommendedName>
        <fullName evidence="5">Phosphoserine phosphatase</fullName>
        <ecNumber evidence="4">3.1.3.3</ecNumber>
    </recommendedName>
    <alternativeName>
        <fullName evidence="11">O-phosphoserine phosphohydrolase</fullName>
    </alternativeName>
</protein>
<keyword evidence="14" id="KW-1185">Reference proteome</keyword>
<dbReference type="InterPro" id="IPR050582">
    <property type="entry name" value="HAD-like_SerB"/>
</dbReference>
<dbReference type="GO" id="GO:0036424">
    <property type="term" value="F:L-phosphoserine phosphatase activity"/>
    <property type="evidence" value="ECO:0007669"/>
    <property type="project" value="InterPro"/>
</dbReference>
<evidence type="ECO:0000256" key="2">
    <source>
        <dbReference type="ARBA" id="ARBA00005135"/>
    </source>
</evidence>
<evidence type="ECO:0000256" key="7">
    <source>
        <dbReference type="ARBA" id="ARBA00022723"/>
    </source>
</evidence>
<dbReference type="GO" id="GO:0000287">
    <property type="term" value="F:magnesium ion binding"/>
    <property type="evidence" value="ECO:0007669"/>
    <property type="project" value="TreeGrafter"/>
</dbReference>
<dbReference type="Gene3D" id="3.40.50.1000">
    <property type="entry name" value="HAD superfamily/HAD-like"/>
    <property type="match status" value="1"/>
</dbReference>
<feature type="active site" description="Proton donor" evidence="12">
    <location>
        <position position="19"/>
    </location>
</feature>
<dbReference type="EMBL" id="WJBH02000003">
    <property type="protein sequence ID" value="KAI9560732.1"/>
    <property type="molecule type" value="Genomic_DNA"/>
</dbReference>
<dbReference type="EC" id="3.1.3.3" evidence="4"/>
<keyword evidence="8" id="KW-0378">Hydrolase</keyword>
<comment type="cofactor">
    <cofactor evidence="1">
        <name>Mg(2+)</name>
        <dbReference type="ChEBI" id="CHEBI:18420"/>
    </cofactor>
</comment>